<proteinExistence type="predicted"/>
<protein>
    <submittedName>
        <fullName evidence="4">RNA-binding S4 domain-containing protein</fullName>
    </submittedName>
</protein>
<evidence type="ECO:0000313" key="5">
    <source>
        <dbReference type="Proteomes" id="UP001597296"/>
    </source>
</evidence>
<organism evidence="4 5">
    <name type="scientific">Phaeospirillum tilakii</name>
    <dbReference type="NCBI Taxonomy" id="741673"/>
    <lineage>
        <taxon>Bacteria</taxon>
        <taxon>Pseudomonadati</taxon>
        <taxon>Pseudomonadota</taxon>
        <taxon>Alphaproteobacteria</taxon>
        <taxon>Rhodospirillales</taxon>
        <taxon>Rhodospirillaceae</taxon>
        <taxon>Phaeospirillum</taxon>
    </lineage>
</organism>
<reference evidence="5" key="1">
    <citation type="journal article" date="2019" name="Int. J. Syst. Evol. Microbiol.">
        <title>The Global Catalogue of Microorganisms (GCM) 10K type strain sequencing project: providing services to taxonomists for standard genome sequencing and annotation.</title>
        <authorList>
            <consortium name="The Broad Institute Genomics Platform"/>
            <consortium name="The Broad Institute Genome Sequencing Center for Infectious Disease"/>
            <person name="Wu L."/>
            <person name="Ma J."/>
        </authorList>
    </citation>
    <scope>NUCLEOTIDE SEQUENCE [LARGE SCALE GENOMIC DNA]</scope>
    <source>
        <strain evidence="5">KCTC 15012</strain>
    </source>
</reference>
<dbReference type="CDD" id="cd00165">
    <property type="entry name" value="S4"/>
    <property type="match status" value="1"/>
</dbReference>
<dbReference type="SMART" id="SM00363">
    <property type="entry name" value="S4"/>
    <property type="match status" value="1"/>
</dbReference>
<dbReference type="PROSITE" id="PS50889">
    <property type="entry name" value="S4"/>
    <property type="match status" value="1"/>
</dbReference>
<evidence type="ECO:0000259" key="3">
    <source>
        <dbReference type="SMART" id="SM00363"/>
    </source>
</evidence>
<feature type="region of interest" description="Disordered" evidence="2">
    <location>
        <begin position="1"/>
        <end position="25"/>
    </location>
</feature>
<keyword evidence="5" id="KW-1185">Reference proteome</keyword>
<feature type="domain" description="RNA-binding S4" evidence="3">
    <location>
        <begin position="26"/>
        <end position="91"/>
    </location>
</feature>
<keyword evidence="1" id="KW-0694">RNA-binding</keyword>
<evidence type="ECO:0000256" key="1">
    <source>
        <dbReference type="PROSITE-ProRule" id="PRU00182"/>
    </source>
</evidence>
<gene>
    <name evidence="4" type="ORF">ACFSNB_17130</name>
</gene>
<dbReference type="Gene3D" id="3.10.290.10">
    <property type="entry name" value="RNA-binding S4 domain"/>
    <property type="match status" value="1"/>
</dbReference>
<sequence length="121" mass="13581">MATRWKRTLPPPDRPRDRTGTGGDGLRIDKWLWFARLCKTRSLAATLVAAGEITLNDHPVTRPAQPVRVGDRIDLPVGNGRHRRRVSVLALAERRGPAAEAQQLYCELEFRRVPALPPAEE</sequence>
<dbReference type="RefSeq" id="WP_377318793.1">
    <property type="nucleotide sequence ID" value="NZ_JBHUIY010000051.1"/>
</dbReference>
<name>A0ABW5CGB5_9PROT</name>
<evidence type="ECO:0000313" key="4">
    <source>
        <dbReference type="EMBL" id="MFD2235527.1"/>
    </source>
</evidence>
<accession>A0ABW5CGB5</accession>
<evidence type="ECO:0000256" key="2">
    <source>
        <dbReference type="SAM" id="MobiDB-lite"/>
    </source>
</evidence>
<dbReference type="EMBL" id="JBHUIY010000051">
    <property type="protein sequence ID" value="MFD2235527.1"/>
    <property type="molecule type" value="Genomic_DNA"/>
</dbReference>
<dbReference type="InterPro" id="IPR002942">
    <property type="entry name" value="S4_RNA-bd"/>
</dbReference>
<comment type="caution">
    <text evidence="4">The sequence shown here is derived from an EMBL/GenBank/DDBJ whole genome shotgun (WGS) entry which is preliminary data.</text>
</comment>
<dbReference type="Pfam" id="PF01479">
    <property type="entry name" value="S4"/>
    <property type="match status" value="1"/>
</dbReference>
<dbReference type="InterPro" id="IPR036986">
    <property type="entry name" value="S4_RNA-bd_sf"/>
</dbReference>
<dbReference type="SUPFAM" id="SSF55174">
    <property type="entry name" value="Alpha-L RNA-binding motif"/>
    <property type="match status" value="1"/>
</dbReference>
<dbReference type="Proteomes" id="UP001597296">
    <property type="component" value="Unassembled WGS sequence"/>
</dbReference>